<dbReference type="Proteomes" id="UP001519418">
    <property type="component" value="Unassembled WGS sequence"/>
</dbReference>
<proteinExistence type="predicted"/>
<gene>
    <name evidence="2" type="ORF">G6R27_03020</name>
</gene>
<evidence type="ECO:0000256" key="1">
    <source>
        <dbReference type="SAM" id="Phobius"/>
    </source>
</evidence>
<dbReference type="EMBL" id="JAAMFI010000001">
    <property type="protein sequence ID" value="MBS9335012.1"/>
    <property type="molecule type" value="Genomic_DNA"/>
</dbReference>
<organism evidence="2 3">
    <name type="scientific">Fructobacillus papyriferae</name>
    <dbReference type="NCBI Taxonomy" id="2713171"/>
    <lineage>
        <taxon>Bacteria</taxon>
        <taxon>Bacillati</taxon>
        <taxon>Bacillota</taxon>
        <taxon>Bacilli</taxon>
        <taxon>Lactobacillales</taxon>
        <taxon>Lactobacillaceae</taxon>
        <taxon>Fructobacillus</taxon>
    </lineage>
</organism>
<feature type="transmembrane region" description="Helical" evidence="1">
    <location>
        <begin position="12"/>
        <end position="39"/>
    </location>
</feature>
<accession>A0ABS5QQA0</accession>
<evidence type="ECO:0000313" key="2">
    <source>
        <dbReference type="EMBL" id="MBS9335012.1"/>
    </source>
</evidence>
<keyword evidence="1" id="KW-1133">Transmembrane helix</keyword>
<evidence type="ECO:0000313" key="3">
    <source>
        <dbReference type="Proteomes" id="UP001519418"/>
    </source>
</evidence>
<sequence length="48" mass="5101">MKKVISKLKEGVLVLGLSIAFSILLAVMIASVGIIMIAIKLAWFGVTL</sequence>
<keyword evidence="3" id="KW-1185">Reference proteome</keyword>
<protein>
    <submittedName>
        <fullName evidence="2">Uncharacterized protein</fullName>
    </submittedName>
</protein>
<keyword evidence="1" id="KW-0812">Transmembrane</keyword>
<comment type="caution">
    <text evidence="2">The sequence shown here is derived from an EMBL/GenBank/DDBJ whole genome shotgun (WGS) entry which is preliminary data.</text>
</comment>
<keyword evidence="1" id="KW-0472">Membrane</keyword>
<reference evidence="2 3" key="1">
    <citation type="submission" date="2020-02" db="EMBL/GenBank/DDBJ databases">
        <title>Fructobacillus sp. isolated from paper mulberry of Taiwan.</title>
        <authorList>
            <person name="Lin S.-T."/>
        </authorList>
    </citation>
    <scope>NUCLEOTIDE SEQUENCE [LARGE SCALE GENOMIC DNA]</scope>
    <source>
        <strain evidence="2 3">M1-10</strain>
    </source>
</reference>
<dbReference type="RefSeq" id="WP_213819596.1">
    <property type="nucleotide sequence ID" value="NZ_JAAMFI010000001.1"/>
</dbReference>
<name>A0ABS5QQA0_9LACO</name>